<dbReference type="SUPFAM" id="SSF54506">
    <property type="entry name" value="Diaminopimelate epimerase-like"/>
    <property type="match status" value="2"/>
</dbReference>
<accession>A0A8J6XUC5</accession>
<comment type="similarity">
    <text evidence="1 3">Belongs to the diaminopimelate epimerase family.</text>
</comment>
<gene>
    <name evidence="3 5" type="primary">dapF</name>
    <name evidence="5" type="ORF">IFK94_03240</name>
</gene>
<dbReference type="GO" id="GO:0005829">
    <property type="term" value="C:cytosol"/>
    <property type="evidence" value="ECO:0007669"/>
    <property type="project" value="TreeGrafter"/>
</dbReference>
<dbReference type="GO" id="GO:0009089">
    <property type="term" value="P:lysine biosynthetic process via diaminopimelate"/>
    <property type="evidence" value="ECO:0007669"/>
    <property type="project" value="UniProtKB-UniRule"/>
</dbReference>
<dbReference type="Proteomes" id="UP000648239">
    <property type="component" value="Unassembled WGS sequence"/>
</dbReference>
<evidence type="ECO:0000313" key="6">
    <source>
        <dbReference type="Proteomes" id="UP000648239"/>
    </source>
</evidence>
<comment type="catalytic activity">
    <reaction evidence="3">
        <text>(2S,6S)-2,6-diaminopimelate = meso-2,6-diaminopimelate</text>
        <dbReference type="Rhea" id="RHEA:15393"/>
        <dbReference type="ChEBI" id="CHEBI:57609"/>
        <dbReference type="ChEBI" id="CHEBI:57791"/>
        <dbReference type="EC" id="5.1.1.7"/>
    </reaction>
</comment>
<feature type="site" description="Could be important to modulate the pK values of the two catalytic cysteine residues" evidence="3">
    <location>
        <position position="149"/>
    </location>
</feature>
<organism evidence="5 6">
    <name type="scientific">Candidatus Polarisedimenticola svalbardensis</name>
    <dbReference type="NCBI Taxonomy" id="2886004"/>
    <lineage>
        <taxon>Bacteria</taxon>
        <taxon>Pseudomonadati</taxon>
        <taxon>Acidobacteriota</taxon>
        <taxon>Candidatus Polarisedimenticolia</taxon>
        <taxon>Candidatus Polarisedimenticolales</taxon>
        <taxon>Candidatus Polarisedimenticolaceae</taxon>
        <taxon>Candidatus Polarisedimenticola</taxon>
    </lineage>
</organism>
<dbReference type="NCBIfam" id="TIGR00652">
    <property type="entry name" value="DapF"/>
    <property type="match status" value="1"/>
</dbReference>
<dbReference type="GO" id="GO:0008837">
    <property type="term" value="F:diaminopimelate epimerase activity"/>
    <property type="evidence" value="ECO:0007669"/>
    <property type="project" value="UniProtKB-UniRule"/>
</dbReference>
<evidence type="ECO:0000256" key="1">
    <source>
        <dbReference type="ARBA" id="ARBA00010219"/>
    </source>
</evidence>
<comment type="subunit">
    <text evidence="3">Homodimer.</text>
</comment>
<dbReference type="PANTHER" id="PTHR31689">
    <property type="entry name" value="DIAMINOPIMELATE EPIMERASE, CHLOROPLASTIC"/>
    <property type="match status" value="1"/>
</dbReference>
<dbReference type="UniPathway" id="UPA00034">
    <property type="reaction ID" value="UER00025"/>
</dbReference>
<feature type="binding site" evidence="3">
    <location>
        <begin position="199"/>
        <end position="200"/>
    </location>
    <ligand>
        <name>substrate</name>
    </ligand>
</feature>
<feature type="active site" description="Proton acceptor" evidence="3">
    <location>
        <position position="209"/>
    </location>
</feature>
<comment type="pathway">
    <text evidence="3">Amino-acid biosynthesis; L-lysine biosynthesis via DAP pathway; DL-2,6-diaminopimelate from LL-2,6-diaminopimelate: step 1/1.</text>
</comment>
<feature type="binding site" evidence="3">
    <location>
        <begin position="77"/>
        <end position="78"/>
    </location>
    <ligand>
        <name>substrate</name>
    </ligand>
</feature>
<dbReference type="Pfam" id="PF01678">
    <property type="entry name" value="DAP_epimerase"/>
    <property type="match status" value="2"/>
</dbReference>
<feature type="binding site" evidence="3">
    <location>
        <position position="181"/>
    </location>
    <ligand>
        <name>substrate</name>
    </ligand>
</feature>
<dbReference type="AlphaFoldDB" id="A0A8J6XUC5"/>
<dbReference type="EMBL" id="JACXWD010000006">
    <property type="protein sequence ID" value="MBD3867116.1"/>
    <property type="molecule type" value="Genomic_DNA"/>
</dbReference>
<protein>
    <recommendedName>
        <fullName evidence="3 4">Diaminopimelate epimerase</fullName>
        <shortName evidence="3">DAP epimerase</shortName>
        <ecNumber evidence="3 4">5.1.1.7</ecNumber>
    </recommendedName>
    <alternativeName>
        <fullName evidence="3">PLP-independent amino acid racemase</fullName>
    </alternativeName>
</protein>
<sequence length="281" mass="28906">MTEPARFTKMSGAGNDFIVLDGPVADALGGGLSGWIQAVCRRGVAVGADGVLVVRAMEQGRISVEFWNPDGSTAFCGNGTRCAARYAYLNGLSGPASVLVTSVGEVPAVVDQGGTVRLTLPPVLDHGMRTLDAGGESLTGRFVLAGVPHFVVQVGDVAEAPIERWGPVVRSHPDFGEAGTNLDLISCPDSGEVHIRTWERGVEGETLACGTGAVAAGATVAMERGGGEVVVRPWSGAALSVMLDGNPAAHTAVVLAGDARVVFRGELDPEALNLPEPDRTV</sequence>
<comment type="caution">
    <text evidence="5">The sequence shown here is derived from an EMBL/GenBank/DDBJ whole genome shotgun (WGS) entry which is preliminary data.</text>
</comment>
<evidence type="ECO:0000256" key="3">
    <source>
        <dbReference type="HAMAP-Rule" id="MF_00197"/>
    </source>
</evidence>
<evidence type="ECO:0000256" key="4">
    <source>
        <dbReference type="NCBIfam" id="TIGR00652"/>
    </source>
</evidence>
<proteinExistence type="inferred from homology"/>
<feature type="active site" description="Proton donor" evidence="3">
    <location>
        <position position="76"/>
    </location>
</feature>
<dbReference type="EC" id="5.1.1.7" evidence="3 4"/>
<feature type="site" description="Could be important to modulate the pK values of the two catalytic cysteine residues" evidence="3">
    <location>
        <position position="199"/>
    </location>
</feature>
<keyword evidence="3" id="KW-0457">Lysine biosynthesis</keyword>
<comment type="subcellular location">
    <subcellularLocation>
        <location evidence="3">Cytoplasm</location>
    </subcellularLocation>
</comment>
<dbReference type="HAMAP" id="MF_00197">
    <property type="entry name" value="DAP_epimerase"/>
    <property type="match status" value="1"/>
</dbReference>
<comment type="function">
    <text evidence="3">Catalyzes the stereoinversion of LL-2,6-diaminopimelate (L,L-DAP) to meso-diaminopimelate (meso-DAP), a precursor of L-lysine and an essential component of the bacterial peptidoglycan.</text>
</comment>
<keyword evidence="3" id="KW-0028">Amino-acid biosynthesis</keyword>
<keyword evidence="3" id="KW-0963">Cytoplasm</keyword>
<dbReference type="InterPro" id="IPR001653">
    <property type="entry name" value="DAP_epimerase_DapF"/>
</dbReference>
<feature type="binding site" evidence="3">
    <location>
        <position position="68"/>
    </location>
    <ligand>
        <name>substrate</name>
    </ligand>
</feature>
<feature type="binding site" evidence="3">
    <location>
        <position position="15"/>
    </location>
    <ligand>
        <name>substrate</name>
    </ligand>
</feature>
<reference evidence="5 6" key="1">
    <citation type="submission" date="2020-08" db="EMBL/GenBank/DDBJ databases">
        <title>Acidobacteriota in marine sediments use diverse sulfur dissimilation pathways.</title>
        <authorList>
            <person name="Wasmund K."/>
        </authorList>
    </citation>
    <scope>NUCLEOTIDE SEQUENCE [LARGE SCALE GENOMIC DNA]</scope>
    <source>
        <strain evidence="5">MAG AM4</strain>
    </source>
</reference>
<keyword evidence="2 3" id="KW-0413">Isomerase</keyword>
<feature type="binding site" evidence="3">
    <location>
        <begin position="210"/>
        <end position="211"/>
    </location>
    <ligand>
        <name>substrate</name>
    </ligand>
</feature>
<dbReference type="PANTHER" id="PTHR31689:SF0">
    <property type="entry name" value="DIAMINOPIMELATE EPIMERASE"/>
    <property type="match status" value="1"/>
</dbReference>
<comment type="caution">
    <text evidence="3">Lacks conserved residue(s) required for the propagation of feature annotation.</text>
</comment>
<evidence type="ECO:0000313" key="5">
    <source>
        <dbReference type="EMBL" id="MBD3867116.1"/>
    </source>
</evidence>
<dbReference type="Gene3D" id="3.10.310.10">
    <property type="entry name" value="Diaminopimelate Epimerase, Chain A, domain 1"/>
    <property type="match status" value="2"/>
</dbReference>
<name>A0A8J6XUC5_9BACT</name>
<evidence type="ECO:0000256" key="2">
    <source>
        <dbReference type="ARBA" id="ARBA00023235"/>
    </source>
</evidence>